<dbReference type="GO" id="GO:0005524">
    <property type="term" value="F:ATP binding"/>
    <property type="evidence" value="ECO:0007669"/>
    <property type="project" value="UniProtKB-KW"/>
</dbReference>
<dbReference type="FunFam" id="3.40.50.300:FF:000216">
    <property type="entry name" value="Type VII secretion ATPase EccA"/>
    <property type="match status" value="1"/>
</dbReference>
<evidence type="ECO:0000313" key="5">
    <source>
        <dbReference type="EMBL" id="PSR35584.1"/>
    </source>
</evidence>
<dbReference type="PRINTS" id="PR00819">
    <property type="entry name" value="CBXCFQXSUPER"/>
</dbReference>
<evidence type="ECO:0000256" key="3">
    <source>
        <dbReference type="ARBA" id="ARBA00022840"/>
    </source>
</evidence>
<dbReference type="PANTHER" id="PTHR43392:SF2">
    <property type="entry name" value="AAA-TYPE ATPASE FAMILY PROTEIN _ ANKYRIN REPEAT FAMILY PROTEIN"/>
    <property type="match status" value="1"/>
</dbReference>
<reference evidence="5 6" key="1">
    <citation type="journal article" date="2014" name="BMC Genomics">
        <title>Comparison of environmental and isolate Sulfobacillus genomes reveals diverse carbon, sulfur, nitrogen, and hydrogen metabolisms.</title>
        <authorList>
            <person name="Justice N.B."/>
            <person name="Norman A."/>
            <person name="Brown C.T."/>
            <person name="Singh A."/>
            <person name="Thomas B.C."/>
            <person name="Banfield J.F."/>
        </authorList>
    </citation>
    <scope>NUCLEOTIDE SEQUENCE [LARGE SCALE GENOMIC DNA]</scope>
    <source>
        <strain evidence="5">AMDSBA4</strain>
    </source>
</reference>
<sequence length="331" mass="37063">MRTNPSGAVPSNPKTPREVLYWVENGRISSDAALRHLSQLDRRSANAAASEGKATHASQKDRADEVLRQLDQLVGLAGVKLLVREIRAFIEVQQRRLDFHLPQDTQMLHMVFQGAPGTGKTTVARLLGQLFEALGVLPKGHLVEVERADLVGEYIGHTAQKTREVIKRSLGGIMFVDEAYSLARGGEKDFGKEAIDTLVKAMEDYRGEFLLILAGYPHEMAWFMSTNPGLLSRFPIHLEFPDYTAQELLEIGRTMLAAGHYVLTKEAEQGFLKHLEDRQGHWHTNAGNARMIRNILEHAVRRQAVRLADHLDSVTRHDLTQLTWADLEGGL</sequence>
<evidence type="ECO:0000259" key="4">
    <source>
        <dbReference type="SMART" id="SM00382"/>
    </source>
</evidence>
<evidence type="ECO:0000256" key="2">
    <source>
        <dbReference type="ARBA" id="ARBA00022741"/>
    </source>
</evidence>
<comment type="caution">
    <text evidence="5">The sequence shown here is derived from an EMBL/GenBank/DDBJ whole genome shotgun (WGS) entry which is preliminary data.</text>
</comment>
<dbReference type="Proteomes" id="UP000242972">
    <property type="component" value="Unassembled WGS sequence"/>
</dbReference>
<dbReference type="InterPro" id="IPR041627">
    <property type="entry name" value="AAA_lid_6"/>
</dbReference>
<dbReference type="InterPro" id="IPR000641">
    <property type="entry name" value="CbxX/CfxQ"/>
</dbReference>
<dbReference type="SMART" id="SM00382">
    <property type="entry name" value="AAA"/>
    <property type="match status" value="1"/>
</dbReference>
<organism evidence="5 6">
    <name type="scientific">Sulfobacillus benefaciens</name>
    <dbReference type="NCBI Taxonomy" id="453960"/>
    <lineage>
        <taxon>Bacteria</taxon>
        <taxon>Bacillati</taxon>
        <taxon>Bacillota</taxon>
        <taxon>Clostridia</taxon>
        <taxon>Eubacteriales</taxon>
        <taxon>Clostridiales Family XVII. Incertae Sedis</taxon>
        <taxon>Sulfobacillus</taxon>
    </lineage>
</organism>
<dbReference type="AlphaFoldDB" id="A0A2T2XM53"/>
<dbReference type="SUPFAM" id="SSF52540">
    <property type="entry name" value="P-loop containing nucleoside triphosphate hydrolases"/>
    <property type="match status" value="1"/>
</dbReference>
<gene>
    <name evidence="5" type="ORF">C7B46_00775</name>
</gene>
<evidence type="ECO:0000313" key="6">
    <source>
        <dbReference type="Proteomes" id="UP000242972"/>
    </source>
</evidence>
<dbReference type="Pfam" id="PF17866">
    <property type="entry name" value="AAA_lid_6"/>
    <property type="match status" value="1"/>
</dbReference>
<feature type="domain" description="AAA+ ATPase" evidence="4">
    <location>
        <begin position="106"/>
        <end position="244"/>
    </location>
</feature>
<dbReference type="InterPro" id="IPR003959">
    <property type="entry name" value="ATPase_AAA_core"/>
</dbReference>
<dbReference type="InterPro" id="IPR050773">
    <property type="entry name" value="CbxX/CfxQ_RuBisCO_ESX"/>
</dbReference>
<proteinExistence type="inferred from homology"/>
<name>A0A2T2XM53_9FIRM</name>
<dbReference type="InterPro" id="IPR027417">
    <property type="entry name" value="P-loop_NTPase"/>
</dbReference>
<keyword evidence="3" id="KW-0067">ATP-binding</keyword>
<accession>A0A2T2XM53</accession>
<dbReference type="GO" id="GO:0016887">
    <property type="term" value="F:ATP hydrolysis activity"/>
    <property type="evidence" value="ECO:0007669"/>
    <property type="project" value="InterPro"/>
</dbReference>
<keyword evidence="2" id="KW-0547">Nucleotide-binding</keyword>
<dbReference type="Gene3D" id="1.10.8.60">
    <property type="match status" value="1"/>
</dbReference>
<dbReference type="CDD" id="cd00009">
    <property type="entry name" value="AAA"/>
    <property type="match status" value="1"/>
</dbReference>
<dbReference type="Pfam" id="PF00004">
    <property type="entry name" value="AAA"/>
    <property type="match status" value="1"/>
</dbReference>
<dbReference type="EMBL" id="PXYW01000001">
    <property type="protein sequence ID" value="PSR35584.1"/>
    <property type="molecule type" value="Genomic_DNA"/>
</dbReference>
<protein>
    <submittedName>
        <fullName evidence="5">Stage V sporulation protein K</fullName>
    </submittedName>
</protein>
<dbReference type="InterPro" id="IPR003593">
    <property type="entry name" value="AAA+_ATPase"/>
</dbReference>
<dbReference type="Gene3D" id="3.40.50.300">
    <property type="entry name" value="P-loop containing nucleotide triphosphate hydrolases"/>
    <property type="match status" value="1"/>
</dbReference>
<dbReference type="PANTHER" id="PTHR43392">
    <property type="entry name" value="AAA-TYPE ATPASE FAMILY PROTEIN / ANKYRIN REPEAT FAMILY PROTEIN"/>
    <property type="match status" value="1"/>
</dbReference>
<comment type="similarity">
    <text evidence="1">Belongs to the CbxX/CfxQ family.</text>
</comment>
<evidence type="ECO:0000256" key="1">
    <source>
        <dbReference type="ARBA" id="ARBA00010378"/>
    </source>
</evidence>